<dbReference type="Pfam" id="PF05704">
    <property type="entry name" value="Caps_synth"/>
    <property type="match status" value="1"/>
</dbReference>
<dbReference type="InterPro" id="IPR051706">
    <property type="entry name" value="Glycosyltransferase_domain"/>
</dbReference>
<dbReference type="PANTHER" id="PTHR32385:SF22">
    <property type="entry name" value="MANNOSYL PHOSPHORYLINOSITOL CERAMIDE SYNTHASE SUR1"/>
    <property type="match status" value="1"/>
</dbReference>
<sequence>MQLLLLGIAIVIIFLFLLKPQTEGFEVAVDTYELPKIAWTHWNDDRPPKVIKDILDNRPEAMPGWDVRFVTDETVLEYIRQEEFPINYKGLSPAHRADWIRLRLLEKYGGAWLDAGIIVNDEAALDKLHRESIQAKAEYTGFYPNDGMNKAGTPSYIDNWFIMAPKGSPFITAWRQEYETAIDMGFVPYKKKLTSMDLEFSDYNVKDPNDVYLTPQASLQKILQTTHKKPNILLHHARDSMMKLHAECGVKETTDKQLACIHDAILHDPKTKELPYIKLRKEDRNFDIGPYFE</sequence>
<dbReference type="GO" id="GO:0051999">
    <property type="term" value="P:mannosyl-inositol phosphorylceramide biosynthetic process"/>
    <property type="evidence" value="ECO:0007669"/>
    <property type="project" value="TreeGrafter"/>
</dbReference>
<dbReference type="AlphaFoldDB" id="A0A6C0L9A1"/>
<dbReference type="InterPro" id="IPR008441">
    <property type="entry name" value="AfumC-like_glycosyl_Trfase"/>
</dbReference>
<dbReference type="Gene3D" id="3.90.550.20">
    <property type="match status" value="1"/>
</dbReference>
<dbReference type="InterPro" id="IPR029044">
    <property type="entry name" value="Nucleotide-diphossugar_trans"/>
</dbReference>
<evidence type="ECO:0008006" key="2">
    <source>
        <dbReference type="Google" id="ProtNLM"/>
    </source>
</evidence>
<dbReference type="PANTHER" id="PTHR32385">
    <property type="entry name" value="MANNOSYL PHOSPHORYLINOSITOL CERAMIDE SYNTHASE"/>
    <property type="match status" value="1"/>
</dbReference>
<accession>A0A6C0L9A1</accession>
<evidence type="ECO:0000313" key="1">
    <source>
        <dbReference type="EMBL" id="QHU26248.1"/>
    </source>
</evidence>
<name>A0A6C0L9A1_9ZZZZ</name>
<dbReference type="SUPFAM" id="SSF53448">
    <property type="entry name" value="Nucleotide-diphospho-sugar transferases"/>
    <property type="match status" value="1"/>
</dbReference>
<proteinExistence type="predicted"/>
<dbReference type="EMBL" id="MN740437">
    <property type="protein sequence ID" value="QHU26248.1"/>
    <property type="molecule type" value="Genomic_DNA"/>
</dbReference>
<reference evidence="1" key="1">
    <citation type="journal article" date="2020" name="Nature">
        <title>Giant virus diversity and host interactions through global metagenomics.</title>
        <authorList>
            <person name="Schulz F."/>
            <person name="Roux S."/>
            <person name="Paez-Espino D."/>
            <person name="Jungbluth S."/>
            <person name="Walsh D.A."/>
            <person name="Denef V.J."/>
            <person name="McMahon K.D."/>
            <person name="Konstantinidis K.T."/>
            <person name="Eloe-Fadrosh E.A."/>
            <person name="Kyrpides N.C."/>
            <person name="Woyke T."/>
        </authorList>
    </citation>
    <scope>NUCLEOTIDE SEQUENCE</scope>
    <source>
        <strain evidence="1">GVMAG-M-3300027759-16</strain>
    </source>
</reference>
<dbReference type="GO" id="GO:0000030">
    <property type="term" value="F:mannosyltransferase activity"/>
    <property type="evidence" value="ECO:0007669"/>
    <property type="project" value="TreeGrafter"/>
</dbReference>
<organism evidence="1">
    <name type="scientific">viral metagenome</name>
    <dbReference type="NCBI Taxonomy" id="1070528"/>
    <lineage>
        <taxon>unclassified sequences</taxon>
        <taxon>metagenomes</taxon>
        <taxon>organismal metagenomes</taxon>
    </lineage>
</organism>
<protein>
    <recommendedName>
        <fullName evidence="2">Glycosyltransferase</fullName>
    </recommendedName>
</protein>
<dbReference type="GO" id="GO:0016020">
    <property type="term" value="C:membrane"/>
    <property type="evidence" value="ECO:0007669"/>
    <property type="project" value="GOC"/>
</dbReference>